<dbReference type="CDD" id="cd05930">
    <property type="entry name" value="A_NRPS"/>
    <property type="match status" value="1"/>
</dbReference>
<feature type="domain" description="Condensation" evidence="4">
    <location>
        <begin position="139"/>
        <end position="390"/>
    </location>
</feature>
<dbReference type="SUPFAM" id="SSF56801">
    <property type="entry name" value="Acetyl-CoA synthetase-like"/>
    <property type="match status" value="1"/>
</dbReference>
<accession>A0A7U2ENE8</accession>
<gene>
    <name evidence="6" type="ORF">JI435_094870</name>
</gene>
<dbReference type="Gene3D" id="3.30.300.30">
    <property type="match status" value="1"/>
</dbReference>
<proteinExistence type="predicted"/>
<evidence type="ECO:0000256" key="2">
    <source>
        <dbReference type="ARBA" id="ARBA00022553"/>
    </source>
</evidence>
<dbReference type="AlphaFoldDB" id="A0A7U2ENE8"/>
<feature type="non-terminal residue" evidence="6">
    <location>
        <position position="1"/>
    </location>
</feature>
<dbReference type="InterPro" id="IPR000873">
    <property type="entry name" value="AMP-dep_synth/lig_dom"/>
</dbReference>
<dbReference type="PANTHER" id="PTHR45527">
    <property type="entry name" value="NONRIBOSOMAL PEPTIDE SYNTHETASE"/>
    <property type="match status" value="1"/>
</dbReference>
<dbReference type="InterPro" id="IPR020845">
    <property type="entry name" value="AMP-binding_CS"/>
</dbReference>
<organism evidence="6 7">
    <name type="scientific">Phaeosphaeria nodorum (strain SN15 / ATCC MYA-4574 / FGSC 10173)</name>
    <name type="common">Glume blotch fungus</name>
    <name type="synonym">Parastagonospora nodorum</name>
    <dbReference type="NCBI Taxonomy" id="321614"/>
    <lineage>
        <taxon>Eukaryota</taxon>
        <taxon>Fungi</taxon>
        <taxon>Dikarya</taxon>
        <taxon>Ascomycota</taxon>
        <taxon>Pezizomycotina</taxon>
        <taxon>Dothideomycetes</taxon>
        <taxon>Pleosporomycetidae</taxon>
        <taxon>Pleosporales</taxon>
        <taxon>Pleosporineae</taxon>
        <taxon>Phaeosphaeriaceae</taxon>
        <taxon>Parastagonospora</taxon>
    </lineage>
</organism>
<dbReference type="GO" id="GO:0003824">
    <property type="term" value="F:catalytic activity"/>
    <property type="evidence" value="ECO:0007669"/>
    <property type="project" value="InterPro"/>
</dbReference>
<dbReference type="Gene3D" id="2.30.38.10">
    <property type="entry name" value="Luciferase, Domain 3"/>
    <property type="match status" value="1"/>
</dbReference>
<dbReference type="InterPro" id="IPR042099">
    <property type="entry name" value="ANL_N_sf"/>
</dbReference>
<feature type="domain" description="AMP-dependent synthetase/ligase" evidence="3">
    <location>
        <begin position="643"/>
        <end position="742"/>
    </location>
</feature>
<reference evidence="7" key="1">
    <citation type="journal article" date="2021" name="BMC Genomics">
        <title>Chromosome-level genome assembly and manually-curated proteome of model necrotroph Parastagonospora nodorum Sn15 reveals a genome-wide trove of candidate effector homologs, and redundancy of virulence-related functions within an accessory chromosome.</title>
        <authorList>
            <person name="Bertazzoni S."/>
            <person name="Jones D.A.B."/>
            <person name="Phan H.T."/>
            <person name="Tan K.-C."/>
            <person name="Hane J.K."/>
        </authorList>
    </citation>
    <scope>NUCLEOTIDE SEQUENCE [LARGE SCALE GENOMIC DNA]</scope>
    <source>
        <strain evidence="7">SN15 / ATCC MYA-4574 / FGSC 10173)</strain>
    </source>
</reference>
<dbReference type="Pfam" id="PF00501">
    <property type="entry name" value="AMP-binding"/>
    <property type="match status" value="2"/>
</dbReference>
<dbReference type="Pfam" id="PF00668">
    <property type="entry name" value="Condensation"/>
    <property type="match status" value="1"/>
</dbReference>
<dbReference type="Gene3D" id="3.40.50.12780">
    <property type="entry name" value="N-terminal domain of ligase-like"/>
    <property type="match status" value="1"/>
</dbReference>
<name>A0A7U2ENE8_PHANO</name>
<dbReference type="EMBL" id="CP069023">
    <property type="protein sequence ID" value="QRC90068.1"/>
    <property type="molecule type" value="Genomic_DNA"/>
</dbReference>
<keyword evidence="7" id="KW-1185">Reference proteome</keyword>
<dbReference type="InterPro" id="IPR001242">
    <property type="entry name" value="Condensation_dom"/>
</dbReference>
<dbReference type="Pfam" id="PF13193">
    <property type="entry name" value="AMP-binding_C"/>
    <property type="match status" value="1"/>
</dbReference>
<dbReference type="OrthoDB" id="3753210at2759"/>
<evidence type="ECO:0000256" key="1">
    <source>
        <dbReference type="ARBA" id="ARBA00022450"/>
    </source>
</evidence>
<dbReference type="Gene3D" id="3.30.559.30">
    <property type="entry name" value="Nonribosomal peptide synthetase, condensation domain"/>
    <property type="match status" value="1"/>
</dbReference>
<dbReference type="Proteomes" id="UP000663193">
    <property type="component" value="Chromosome 1"/>
</dbReference>
<evidence type="ECO:0000313" key="6">
    <source>
        <dbReference type="EMBL" id="QRC90068.1"/>
    </source>
</evidence>
<sequence>CSLSEDSAQTRSNLGTLNVLGPNRKYCIVKKDSGLCEEHGGMSEGIHPSSLYANGPGLHLMRQTHIVISLTALLKHALHIADYQLLVRKRTCLNALNPKWTRPISILFWKRAMRSSQMSAAFAMTRFPNCRHCPIIMQLMYWVEQLQTSRPAEMLCDKPRPAALSGQAGTRSLEIGGPLYVQLQRFCQMHGVSQFVVLFAAFRAMHFRLTGQEDATIGTVNANRAGWEVKDTIGVLANMKCLRIIVGDESFQELVKQVDTVAAASQANADVPFEIIVSKLKNDQDFSRHPLVQLVFAEHSQRDLGPLKLGGIDSEFLGDGKALKFDLELHFYQQMDGMLGTALFSTDLFAPETIENMLSVFSRILESCLADPNAVIASLPLMRDTDYSKLDEMGLLQVEKTAYPRDSSVVDIFREQARVCPSRVAVRDASTEMTYAQLDMVSDVLSRWLYKRSLAPETLVGVFAARSCQTIVALLGILKANLAYLPFDVNAPAARVEAILSSMRGKRIILVGADEQPPDVKASDLELISIAEALDEQARDDSTQHTLTTPRGPSATSLAYVMFTSGSTGQPKGVMVEHRGIVRLVRDNNLVQHLPSSPVMAHMAILAFDGSTWEIYASLLRGGTLDSLMTPALFRYYALQSSGIFSELDMLCLGGEALLPNDMLSMKALQIGKVVNGYGPTENTTFSTSFLISKDEEYTNGVPIGRALSNSGAHVMDSKLQLVPLGVIGELVLTGDGLARGYTDAQRNINRFLAVKIGGETVRAYRTGDYVRHRPIDGLLEFIGRIDGQVKIRGNRVELGEIEQVLMSHAMVRDAVMVLQRHNGNNTRLAGFVTVHANDEMVDEETQEQLLDFLEARLPVYMVPSTLTILDTMPINQNGKVDRKMLEQRINT</sequence>
<dbReference type="PANTHER" id="PTHR45527:SF1">
    <property type="entry name" value="FATTY ACID SYNTHASE"/>
    <property type="match status" value="1"/>
</dbReference>
<feature type="domain" description="AMP-dependent synthetase/ligase" evidence="3">
    <location>
        <begin position="413"/>
        <end position="625"/>
    </location>
</feature>
<dbReference type="VEuPathDB" id="FungiDB:JI435_094870"/>
<feature type="domain" description="AMP-binding enzyme C-terminal" evidence="5">
    <location>
        <begin position="801"/>
        <end position="880"/>
    </location>
</feature>
<keyword evidence="1" id="KW-0596">Phosphopantetheine</keyword>
<dbReference type="InterPro" id="IPR045851">
    <property type="entry name" value="AMP-bd_C_sf"/>
</dbReference>
<evidence type="ECO:0000259" key="5">
    <source>
        <dbReference type="Pfam" id="PF13193"/>
    </source>
</evidence>
<protein>
    <submittedName>
        <fullName evidence="6">Uncharacterized protein</fullName>
    </submittedName>
</protein>
<dbReference type="InterPro" id="IPR025110">
    <property type="entry name" value="AMP-bd_C"/>
</dbReference>
<dbReference type="Gene3D" id="3.40.50.980">
    <property type="match status" value="1"/>
</dbReference>
<evidence type="ECO:0000259" key="3">
    <source>
        <dbReference type="Pfam" id="PF00501"/>
    </source>
</evidence>
<keyword evidence="2" id="KW-0597">Phosphoprotein</keyword>
<evidence type="ECO:0000259" key="4">
    <source>
        <dbReference type="Pfam" id="PF00668"/>
    </source>
</evidence>
<evidence type="ECO:0000313" key="7">
    <source>
        <dbReference type="Proteomes" id="UP000663193"/>
    </source>
</evidence>
<dbReference type="PROSITE" id="PS00455">
    <property type="entry name" value="AMP_BINDING"/>
    <property type="match status" value="1"/>
</dbReference>
<dbReference type="SUPFAM" id="SSF52777">
    <property type="entry name" value="CoA-dependent acyltransferases"/>
    <property type="match status" value="1"/>
</dbReference>